<keyword evidence="2" id="KW-0378">Hydrolase</keyword>
<feature type="binding site" evidence="3">
    <location>
        <position position="357"/>
    </location>
    <ligand>
        <name>Mn(2+)</name>
        <dbReference type="ChEBI" id="CHEBI:29035"/>
        <label>2</label>
    </ligand>
</feature>
<comment type="caution">
    <text evidence="5">The sequence shown here is derived from an EMBL/GenBank/DDBJ whole genome shotgun (WGS) entry which is preliminary data.</text>
</comment>
<dbReference type="FunFam" id="3.30.70.360:FF:000014">
    <property type="entry name" value="N-acyl-L-amino acid amidohydrolase"/>
    <property type="match status" value="1"/>
</dbReference>
<proteinExistence type="inferred from homology"/>
<dbReference type="PIRSF" id="PIRSF005962">
    <property type="entry name" value="Pept_M20D_amidohydro"/>
    <property type="match status" value="1"/>
</dbReference>
<feature type="binding site" evidence="3">
    <location>
        <position position="101"/>
    </location>
    <ligand>
        <name>Mn(2+)</name>
        <dbReference type="ChEBI" id="CHEBI:29035"/>
        <label>2</label>
    </ligand>
</feature>
<gene>
    <name evidence="5" type="ORF">PVE99_30390</name>
</gene>
<dbReference type="Gene3D" id="3.30.70.360">
    <property type="match status" value="1"/>
</dbReference>
<dbReference type="InterPro" id="IPR036264">
    <property type="entry name" value="Bact_exopeptidase_dim_dom"/>
</dbReference>
<comment type="similarity">
    <text evidence="1">Belongs to the peptidase M20 family.</text>
</comment>
<evidence type="ECO:0000313" key="6">
    <source>
        <dbReference type="Proteomes" id="UP001213771"/>
    </source>
</evidence>
<sequence length="387" mass="43183">MDTVILNRLSDWAIKHRRHLHQYPELSGQEFETCEYIKKQLREMKIDLLDYQTPNVVGYLNGTKGSTTIALRADMDALPIVEEGEKKYISKKYGISHACGHDGHMAILLAVAKWLSENRHKVEANIVFIFQSSEEISPSGAEFLIKQGVLEDVNAIFGIHLWQPLPKGKVGICSGAMMASVDDFHIRIEGKGGHGGMPHETIDSVYISSLIVNAIQSIISRRIDTLEPAVISIGKIEAGDSYNIIPAHVSMYGAIRTLSHDIRYKIRKEMENIVEGICNSFGAKGYLDILGGVPPLINDEKLSLFVEDIVKKLYGSETFVSLKPTMASEDFSYYLAERKGAFIFVGVGGERSSYPHHHPKFDIDEDALETAINLLIKIALNYKKHVI</sequence>
<feature type="binding site" evidence="3">
    <location>
        <position position="135"/>
    </location>
    <ligand>
        <name>Mn(2+)</name>
        <dbReference type="ChEBI" id="CHEBI:29035"/>
        <label>2</label>
    </ligand>
</feature>
<evidence type="ECO:0000259" key="4">
    <source>
        <dbReference type="Pfam" id="PF07687"/>
    </source>
</evidence>
<dbReference type="AlphaFoldDB" id="A0ABD4X2D4"/>
<dbReference type="PANTHER" id="PTHR11014:SF63">
    <property type="entry name" value="METALLOPEPTIDASE, PUTATIVE (AFU_ORTHOLOGUE AFUA_6G09600)-RELATED"/>
    <property type="match status" value="1"/>
</dbReference>
<keyword evidence="3" id="KW-0479">Metal-binding</keyword>
<dbReference type="Pfam" id="PF01546">
    <property type="entry name" value="Peptidase_M20"/>
    <property type="match status" value="1"/>
</dbReference>
<reference evidence="5 6" key="1">
    <citation type="submission" date="2023-02" db="EMBL/GenBank/DDBJ databases">
        <authorList>
            <person name="Olszewska D."/>
        </authorList>
    </citation>
    <scope>NUCLEOTIDE SEQUENCE [LARGE SCALE GENOMIC DNA]</scope>
    <source>
        <strain evidence="5 6">FDU301</strain>
    </source>
</reference>
<dbReference type="SUPFAM" id="SSF53187">
    <property type="entry name" value="Zn-dependent exopeptidases"/>
    <property type="match status" value="1"/>
</dbReference>
<feature type="domain" description="Peptidase M20 dimerisation" evidence="4">
    <location>
        <begin position="183"/>
        <end position="275"/>
    </location>
</feature>
<dbReference type="Proteomes" id="UP001213771">
    <property type="component" value="Unassembled WGS sequence"/>
</dbReference>
<dbReference type="SUPFAM" id="SSF55031">
    <property type="entry name" value="Bacterial exopeptidase dimerisation domain"/>
    <property type="match status" value="1"/>
</dbReference>
<organism evidence="5 6">
    <name type="scientific">Priestia megaterium</name>
    <name type="common">Bacillus megaterium</name>
    <dbReference type="NCBI Taxonomy" id="1404"/>
    <lineage>
        <taxon>Bacteria</taxon>
        <taxon>Bacillati</taxon>
        <taxon>Bacillota</taxon>
        <taxon>Bacilli</taxon>
        <taxon>Bacillales</taxon>
        <taxon>Bacillaceae</taxon>
        <taxon>Priestia</taxon>
    </lineage>
</organism>
<dbReference type="EMBL" id="JARAOX010000241">
    <property type="protein sequence ID" value="MDD9786670.1"/>
    <property type="molecule type" value="Genomic_DNA"/>
</dbReference>
<feature type="binding site" evidence="3">
    <location>
        <position position="99"/>
    </location>
    <ligand>
        <name>Mn(2+)</name>
        <dbReference type="ChEBI" id="CHEBI:29035"/>
        <label>2</label>
    </ligand>
</feature>
<comment type="cofactor">
    <cofactor evidence="3">
        <name>Mn(2+)</name>
        <dbReference type="ChEBI" id="CHEBI:29035"/>
    </cofactor>
    <text evidence="3">The Mn(2+) ion enhances activity.</text>
</comment>
<dbReference type="GO" id="GO:0016787">
    <property type="term" value="F:hydrolase activity"/>
    <property type="evidence" value="ECO:0007669"/>
    <property type="project" value="UniProtKB-KW"/>
</dbReference>
<dbReference type="RefSeq" id="WP_274589501.1">
    <property type="nucleotide sequence ID" value="NZ_JARAOX010000241.1"/>
</dbReference>
<dbReference type="InterPro" id="IPR002933">
    <property type="entry name" value="Peptidase_M20"/>
</dbReference>
<accession>A0ABD4X2D4</accession>
<dbReference type="InterPro" id="IPR011650">
    <property type="entry name" value="Peptidase_M20_dimer"/>
</dbReference>
<dbReference type="InterPro" id="IPR017439">
    <property type="entry name" value="Amidohydrolase"/>
</dbReference>
<evidence type="ECO:0000256" key="3">
    <source>
        <dbReference type="PIRSR" id="PIRSR005962-1"/>
    </source>
</evidence>
<name>A0ABD4X2D4_PRIMG</name>
<feature type="binding site" evidence="3">
    <location>
        <position position="160"/>
    </location>
    <ligand>
        <name>Mn(2+)</name>
        <dbReference type="ChEBI" id="CHEBI:29035"/>
        <label>2</label>
    </ligand>
</feature>
<evidence type="ECO:0000313" key="5">
    <source>
        <dbReference type="EMBL" id="MDD9786670.1"/>
    </source>
</evidence>
<dbReference type="Pfam" id="PF07687">
    <property type="entry name" value="M20_dimer"/>
    <property type="match status" value="1"/>
</dbReference>
<evidence type="ECO:0000256" key="1">
    <source>
        <dbReference type="ARBA" id="ARBA00006153"/>
    </source>
</evidence>
<dbReference type="PANTHER" id="PTHR11014">
    <property type="entry name" value="PEPTIDASE M20 FAMILY MEMBER"/>
    <property type="match status" value="1"/>
</dbReference>
<keyword evidence="3" id="KW-0464">Manganese</keyword>
<evidence type="ECO:0000256" key="2">
    <source>
        <dbReference type="ARBA" id="ARBA00022801"/>
    </source>
</evidence>
<dbReference type="NCBIfam" id="TIGR01891">
    <property type="entry name" value="amidohydrolases"/>
    <property type="match status" value="1"/>
</dbReference>
<protein>
    <submittedName>
        <fullName evidence="5">Amidohydrolase</fullName>
    </submittedName>
</protein>
<dbReference type="Gene3D" id="3.40.630.10">
    <property type="entry name" value="Zn peptidases"/>
    <property type="match status" value="1"/>
</dbReference>